<evidence type="ECO:0000313" key="1">
    <source>
        <dbReference type="EMBL" id="CAM9450624.1"/>
    </source>
</evidence>
<feature type="non-terminal residue" evidence="1">
    <location>
        <position position="1"/>
    </location>
</feature>
<reference evidence="1" key="1">
    <citation type="submission" date="2023-05" db="EMBL/GenBank/DDBJ databases">
        <authorList>
            <consortium name="ELIXIR-Norway"/>
        </authorList>
    </citation>
    <scope>NUCLEOTIDE SEQUENCE</scope>
</reference>
<dbReference type="Proteomes" id="UP001162501">
    <property type="component" value="Chromosome 11"/>
</dbReference>
<accession>A0AC59Y7G5</accession>
<feature type="non-terminal residue" evidence="1">
    <location>
        <position position="164"/>
    </location>
</feature>
<evidence type="ECO:0000313" key="2">
    <source>
        <dbReference type="Proteomes" id="UP001162501"/>
    </source>
</evidence>
<gene>
    <name evidence="1" type="ORF">MRATA1EN22A_LOCUS2677</name>
</gene>
<proteinExistence type="predicted"/>
<reference evidence="1" key="2">
    <citation type="submission" date="2025-03" db="EMBL/GenBank/DDBJ databases">
        <authorList>
            <consortium name="ELIXIR-Norway"/>
            <consortium name="Elixir Norway"/>
        </authorList>
    </citation>
    <scope>NUCLEOTIDE SEQUENCE</scope>
</reference>
<protein>
    <submittedName>
        <fullName evidence="1">Uncharacterized protein</fullName>
    </submittedName>
</protein>
<sequence>EACCCSAEHPWKPETREPAEGLNLQSPSSTSHRISTWRQTRAPSPLLSSCCVIIHIDLPNGCIFMVDCSSYQCERIALYLCTPFHYVIYIAQLRSNSKEGLYILAHPFHLQQTINKPKGLQQQQASITHPSCGSSHLAQDSESTSGAALCYSGLFSSPPEGVST</sequence>
<name>A0AC59Y7G5_RANTA</name>
<organism evidence="1 2">
    <name type="scientific">Rangifer tarandus platyrhynchus</name>
    <name type="common">Svalbard reindeer</name>
    <dbReference type="NCBI Taxonomy" id="3082113"/>
    <lineage>
        <taxon>Eukaryota</taxon>
        <taxon>Metazoa</taxon>
        <taxon>Chordata</taxon>
        <taxon>Craniata</taxon>
        <taxon>Vertebrata</taxon>
        <taxon>Euteleostomi</taxon>
        <taxon>Mammalia</taxon>
        <taxon>Eutheria</taxon>
        <taxon>Laurasiatheria</taxon>
        <taxon>Artiodactyla</taxon>
        <taxon>Ruminantia</taxon>
        <taxon>Pecora</taxon>
        <taxon>Cervidae</taxon>
        <taxon>Odocoileinae</taxon>
        <taxon>Rangifer</taxon>
    </lineage>
</organism>
<dbReference type="EMBL" id="OX596095">
    <property type="protein sequence ID" value="CAM9450624.1"/>
    <property type="molecule type" value="Genomic_DNA"/>
</dbReference>